<sequence>MDSRIRGNDSFSSNGDCGAFISADLLSAAPNTPYGWLYDFCLVDDGALRGGFLG</sequence>
<accession>A0ABR8EB27</accession>
<organism evidence="1 2">
    <name type="scientific">Planktothricoides raciborskii FACHB-1370</name>
    <dbReference type="NCBI Taxonomy" id="2949576"/>
    <lineage>
        <taxon>Bacteria</taxon>
        <taxon>Bacillati</taxon>
        <taxon>Cyanobacteriota</taxon>
        <taxon>Cyanophyceae</taxon>
        <taxon>Oscillatoriophycideae</taxon>
        <taxon>Oscillatoriales</taxon>
        <taxon>Oscillatoriaceae</taxon>
        <taxon>Planktothricoides</taxon>
    </lineage>
</organism>
<reference evidence="1 2" key="1">
    <citation type="journal article" date="2020" name="ISME J.">
        <title>Comparative genomics reveals insights into cyanobacterial evolution and habitat adaptation.</title>
        <authorList>
            <person name="Chen M.Y."/>
            <person name="Teng W.K."/>
            <person name="Zhao L."/>
            <person name="Hu C.X."/>
            <person name="Zhou Y.K."/>
            <person name="Han B.P."/>
            <person name="Song L.R."/>
            <person name="Shu W.S."/>
        </authorList>
    </citation>
    <scope>NUCLEOTIDE SEQUENCE [LARGE SCALE GENOMIC DNA]</scope>
    <source>
        <strain evidence="1 2">FACHB-1370</strain>
    </source>
</reference>
<comment type="caution">
    <text evidence="1">The sequence shown here is derived from an EMBL/GenBank/DDBJ whole genome shotgun (WGS) entry which is preliminary data.</text>
</comment>
<protein>
    <submittedName>
        <fullName evidence="1">Uncharacterized protein</fullName>
    </submittedName>
</protein>
<dbReference type="RefSeq" id="WP_190877712.1">
    <property type="nucleotide sequence ID" value="NZ_JACJSK010000007.1"/>
</dbReference>
<dbReference type="Proteomes" id="UP000641954">
    <property type="component" value="Unassembled WGS sequence"/>
</dbReference>
<evidence type="ECO:0000313" key="1">
    <source>
        <dbReference type="EMBL" id="MBD2543607.1"/>
    </source>
</evidence>
<dbReference type="EMBL" id="JACJSK010000007">
    <property type="protein sequence ID" value="MBD2543607.1"/>
    <property type="molecule type" value="Genomic_DNA"/>
</dbReference>
<proteinExistence type="predicted"/>
<evidence type="ECO:0000313" key="2">
    <source>
        <dbReference type="Proteomes" id="UP000641954"/>
    </source>
</evidence>
<gene>
    <name evidence="1" type="ORF">H6G72_07040</name>
</gene>
<name>A0ABR8EB27_9CYAN</name>
<keyword evidence="2" id="KW-1185">Reference proteome</keyword>